<dbReference type="Proteomes" id="UP000809789">
    <property type="component" value="Unassembled WGS sequence"/>
</dbReference>
<protein>
    <submittedName>
        <fullName evidence="2">Uncharacterized protein</fullName>
    </submittedName>
</protein>
<evidence type="ECO:0000313" key="2">
    <source>
        <dbReference type="EMBL" id="KAG8625285.1"/>
    </source>
</evidence>
<keyword evidence="3" id="KW-1185">Reference proteome</keyword>
<sequence length="209" mass="23653">MVDQQKICVVKLVGRDPRGFWAALVKPKLHIHHSVAPSYYHITSQTQLPTRHPRSKHDPLQHYKLSMFSIGQYDAKRGKVVVKTPIVSDSMKTFVVDCAPFGEDRFIEVDFEPLLHPREVPATKPPPKPTTGGPTGISILEEDMRIRNKKRADERDANSLERIKREREERVASLPDCIAEIMGKGRKAPSVTTTEAVQGTILPAFDLWR</sequence>
<feature type="region of interest" description="Disordered" evidence="1">
    <location>
        <begin position="117"/>
        <end position="139"/>
    </location>
</feature>
<evidence type="ECO:0000256" key="1">
    <source>
        <dbReference type="SAM" id="MobiDB-lite"/>
    </source>
</evidence>
<proteinExistence type="predicted"/>
<dbReference type="AlphaFoldDB" id="A0A8K0L0L7"/>
<accession>A0A8K0L0L7</accession>
<reference evidence="2" key="1">
    <citation type="submission" date="2021-07" db="EMBL/GenBank/DDBJ databases">
        <title>Elsinoe batatas strain:CRI-CJ2 Genome sequencing and assembly.</title>
        <authorList>
            <person name="Huang L."/>
        </authorList>
    </citation>
    <scope>NUCLEOTIDE SEQUENCE</scope>
    <source>
        <strain evidence="2">CRI-CJ2</strain>
    </source>
</reference>
<organism evidence="2 3">
    <name type="scientific">Elsinoe batatas</name>
    <dbReference type="NCBI Taxonomy" id="2601811"/>
    <lineage>
        <taxon>Eukaryota</taxon>
        <taxon>Fungi</taxon>
        <taxon>Dikarya</taxon>
        <taxon>Ascomycota</taxon>
        <taxon>Pezizomycotina</taxon>
        <taxon>Dothideomycetes</taxon>
        <taxon>Dothideomycetidae</taxon>
        <taxon>Myriangiales</taxon>
        <taxon>Elsinoaceae</taxon>
        <taxon>Elsinoe</taxon>
    </lineage>
</organism>
<gene>
    <name evidence="2" type="ORF">KVT40_007036</name>
</gene>
<comment type="caution">
    <text evidence="2">The sequence shown here is derived from an EMBL/GenBank/DDBJ whole genome shotgun (WGS) entry which is preliminary data.</text>
</comment>
<dbReference type="EMBL" id="JAESVG020000008">
    <property type="protein sequence ID" value="KAG8625285.1"/>
    <property type="molecule type" value="Genomic_DNA"/>
</dbReference>
<name>A0A8K0L0L7_9PEZI</name>
<evidence type="ECO:0000313" key="3">
    <source>
        <dbReference type="Proteomes" id="UP000809789"/>
    </source>
</evidence>